<evidence type="ECO:0000256" key="6">
    <source>
        <dbReference type="PROSITE-ProRule" id="PRU00552"/>
    </source>
</evidence>
<evidence type="ECO:0000256" key="3">
    <source>
        <dbReference type="ARBA" id="ARBA00022806"/>
    </source>
</evidence>
<dbReference type="EMBL" id="JADGIZ020000007">
    <property type="protein sequence ID" value="KAL2918341.1"/>
    <property type="molecule type" value="Genomic_DNA"/>
</dbReference>
<dbReference type="PROSITE" id="PS51194">
    <property type="entry name" value="HELICASE_CTER"/>
    <property type="match status" value="1"/>
</dbReference>
<proteinExistence type="inferred from homology"/>
<feature type="short sequence motif" description="Q motif" evidence="6">
    <location>
        <begin position="80"/>
        <end position="109"/>
    </location>
</feature>
<evidence type="ECO:0000259" key="11">
    <source>
        <dbReference type="PROSITE" id="PS51195"/>
    </source>
</evidence>
<evidence type="ECO:0000259" key="10">
    <source>
        <dbReference type="PROSITE" id="PS51194"/>
    </source>
</evidence>
<evidence type="ECO:0000256" key="7">
    <source>
        <dbReference type="RuleBase" id="RU365068"/>
    </source>
</evidence>
<comment type="domain">
    <text evidence="7">The Q motif is unique to and characteristic of the DEAD box family of RNA helicases and controls ATP binding and hydrolysis.</text>
</comment>
<sequence length="609" mass="67879">MPLSRPLSLSALSRSEQVRALRRLLSRSRVIDADIPPPEAVQHQAGHEHRFVRHVGRSEERAATAEHTHATSEDSQYTTKSFSSLQLTPKTLQALEHEFRYKTMSAVQEQVLSRMPIESDLLVRAKTGTGKTLAFLIAALEIVITRFKSRPAGVPILILSPTRELAMQIAREAERLVKNRRWNVVCAVGGESRSRNIRMINNSSCDILVATPGRLNDLLASVPSVRSELEGLKVLIFDEADVLLEMGFRKEIESINHNLPSQRQTFLFSATITREVRSIARETLRDGFVSVDTVPANESDMHQKISQSYVIVPYSQQLAMLHDVITEHRKSNPLAKVLVFFNTTKGTRFFSETFNRLDDMDVLEIHSGLTQAGRSRVAERFRSARSAVLFTSDVSARGVDYPGVTLVVQVGCPNSREQYVHRIGRTGRAGKEGEAVILLSSFEEPFLELLEQGSIRKNERHVAYSGPRPDNIQQRLSAIVSKADQYERRETYLSQLGAFIGQSSLLGIRKDTAYKASVQYAQGVLGFDEAPELPHSLATNLGLTRVRDVRLSGVSHRRDHDDDIGRSRGMFGRRTSGGRDEGHSRGGDLAAGQANMSRPSDRASVKSHE</sequence>
<dbReference type="CDD" id="cd18787">
    <property type="entry name" value="SF2_C_DEAD"/>
    <property type="match status" value="1"/>
</dbReference>
<dbReference type="PANTHER" id="PTHR24031">
    <property type="entry name" value="RNA HELICASE"/>
    <property type="match status" value="1"/>
</dbReference>
<feature type="region of interest" description="Disordered" evidence="8">
    <location>
        <begin position="57"/>
        <end position="77"/>
    </location>
</feature>
<dbReference type="SMART" id="SM00490">
    <property type="entry name" value="HELICc"/>
    <property type="match status" value="1"/>
</dbReference>
<comment type="catalytic activity">
    <reaction evidence="7">
        <text>ATP + H2O = ADP + phosphate + H(+)</text>
        <dbReference type="Rhea" id="RHEA:13065"/>
        <dbReference type="ChEBI" id="CHEBI:15377"/>
        <dbReference type="ChEBI" id="CHEBI:15378"/>
        <dbReference type="ChEBI" id="CHEBI:30616"/>
        <dbReference type="ChEBI" id="CHEBI:43474"/>
        <dbReference type="ChEBI" id="CHEBI:456216"/>
        <dbReference type="EC" id="3.6.4.13"/>
    </reaction>
</comment>
<evidence type="ECO:0000256" key="2">
    <source>
        <dbReference type="ARBA" id="ARBA00022801"/>
    </source>
</evidence>
<keyword evidence="3 7" id="KW-0347">Helicase</keyword>
<comment type="function">
    <text evidence="7">RNA helicase.</text>
</comment>
<dbReference type="SUPFAM" id="SSF52540">
    <property type="entry name" value="P-loop containing nucleoside triphosphate hydrolases"/>
    <property type="match status" value="1"/>
</dbReference>
<keyword evidence="13" id="KW-1185">Reference proteome</keyword>
<accession>A0ABR4NFR3</accession>
<dbReference type="InterPro" id="IPR027417">
    <property type="entry name" value="P-loop_NTPase"/>
</dbReference>
<keyword evidence="2 7" id="KW-0378">Hydrolase</keyword>
<dbReference type="Proteomes" id="UP001527925">
    <property type="component" value="Unassembled WGS sequence"/>
</dbReference>
<evidence type="ECO:0000259" key="9">
    <source>
        <dbReference type="PROSITE" id="PS51192"/>
    </source>
</evidence>
<evidence type="ECO:0000256" key="4">
    <source>
        <dbReference type="ARBA" id="ARBA00022840"/>
    </source>
</evidence>
<dbReference type="Pfam" id="PF00271">
    <property type="entry name" value="Helicase_C"/>
    <property type="match status" value="1"/>
</dbReference>
<dbReference type="EC" id="3.6.4.13" evidence="7"/>
<feature type="region of interest" description="Disordered" evidence="8">
    <location>
        <begin position="553"/>
        <end position="609"/>
    </location>
</feature>
<dbReference type="InterPro" id="IPR014014">
    <property type="entry name" value="RNA_helicase_DEAD_Q_motif"/>
</dbReference>
<feature type="domain" description="DEAD-box RNA helicase Q" evidence="11">
    <location>
        <begin position="80"/>
        <end position="109"/>
    </location>
</feature>
<feature type="compositionally biased region" description="Basic and acidic residues" evidence="8">
    <location>
        <begin position="553"/>
        <end position="566"/>
    </location>
</feature>
<dbReference type="SMART" id="SM00487">
    <property type="entry name" value="DEXDc"/>
    <property type="match status" value="1"/>
</dbReference>
<dbReference type="PROSITE" id="PS51192">
    <property type="entry name" value="HELICASE_ATP_BIND_1"/>
    <property type="match status" value="1"/>
</dbReference>
<evidence type="ECO:0000313" key="13">
    <source>
        <dbReference type="Proteomes" id="UP001527925"/>
    </source>
</evidence>
<dbReference type="Gene3D" id="3.40.50.300">
    <property type="entry name" value="P-loop containing nucleotide triphosphate hydrolases"/>
    <property type="match status" value="2"/>
</dbReference>
<protein>
    <recommendedName>
        <fullName evidence="7">ATP-dependent RNA helicase</fullName>
        <ecNumber evidence="7">3.6.4.13</ecNumber>
    </recommendedName>
</protein>
<reference evidence="12 13" key="1">
    <citation type="submission" date="2023-09" db="EMBL/GenBank/DDBJ databases">
        <title>Pangenome analysis of Batrachochytrium dendrobatidis and related Chytrids.</title>
        <authorList>
            <person name="Yacoub M.N."/>
            <person name="Stajich J.E."/>
            <person name="James T.Y."/>
        </authorList>
    </citation>
    <scope>NUCLEOTIDE SEQUENCE [LARGE SCALE GENOMIC DNA]</scope>
    <source>
        <strain evidence="12 13">JEL0888</strain>
    </source>
</reference>
<evidence type="ECO:0000256" key="1">
    <source>
        <dbReference type="ARBA" id="ARBA00022741"/>
    </source>
</evidence>
<feature type="domain" description="Helicase ATP-binding" evidence="9">
    <location>
        <begin position="112"/>
        <end position="290"/>
    </location>
</feature>
<evidence type="ECO:0000313" key="12">
    <source>
        <dbReference type="EMBL" id="KAL2918341.1"/>
    </source>
</evidence>
<feature type="domain" description="Helicase C-terminal" evidence="10">
    <location>
        <begin position="320"/>
        <end position="476"/>
    </location>
</feature>
<gene>
    <name evidence="12" type="ORF">HK105_202268</name>
</gene>
<keyword evidence="5 7" id="KW-0694">RNA-binding</keyword>
<dbReference type="Pfam" id="PF00270">
    <property type="entry name" value="DEAD"/>
    <property type="match status" value="1"/>
</dbReference>
<dbReference type="InterPro" id="IPR014001">
    <property type="entry name" value="Helicase_ATP-bd"/>
</dbReference>
<dbReference type="InterPro" id="IPR001650">
    <property type="entry name" value="Helicase_C-like"/>
</dbReference>
<name>A0ABR4NFR3_9FUNG</name>
<feature type="compositionally biased region" description="Basic and acidic residues" evidence="8">
    <location>
        <begin position="577"/>
        <end position="586"/>
    </location>
</feature>
<keyword evidence="4 7" id="KW-0067">ATP-binding</keyword>
<keyword evidence="1 7" id="KW-0547">Nucleotide-binding</keyword>
<dbReference type="PROSITE" id="PS51195">
    <property type="entry name" value="Q_MOTIF"/>
    <property type="match status" value="1"/>
</dbReference>
<dbReference type="InterPro" id="IPR011545">
    <property type="entry name" value="DEAD/DEAH_box_helicase_dom"/>
</dbReference>
<comment type="caution">
    <text evidence="12">The sequence shown here is derived from an EMBL/GenBank/DDBJ whole genome shotgun (WGS) entry which is preliminary data.</text>
</comment>
<evidence type="ECO:0000256" key="8">
    <source>
        <dbReference type="SAM" id="MobiDB-lite"/>
    </source>
</evidence>
<comment type="similarity">
    <text evidence="7">Belongs to the DEAD box helicase family.</text>
</comment>
<organism evidence="12 13">
    <name type="scientific">Polyrhizophydium stewartii</name>
    <dbReference type="NCBI Taxonomy" id="2732419"/>
    <lineage>
        <taxon>Eukaryota</taxon>
        <taxon>Fungi</taxon>
        <taxon>Fungi incertae sedis</taxon>
        <taxon>Chytridiomycota</taxon>
        <taxon>Chytridiomycota incertae sedis</taxon>
        <taxon>Chytridiomycetes</taxon>
        <taxon>Rhizophydiales</taxon>
        <taxon>Rhizophydiales incertae sedis</taxon>
        <taxon>Polyrhizophydium</taxon>
    </lineage>
</organism>
<feature type="compositionally biased region" description="Basic and acidic residues" evidence="8">
    <location>
        <begin position="57"/>
        <end position="72"/>
    </location>
</feature>
<feature type="compositionally biased region" description="Basic and acidic residues" evidence="8">
    <location>
        <begin position="599"/>
        <end position="609"/>
    </location>
</feature>
<evidence type="ECO:0000256" key="5">
    <source>
        <dbReference type="ARBA" id="ARBA00022884"/>
    </source>
</evidence>